<dbReference type="InterPro" id="IPR002938">
    <property type="entry name" value="FAD-bd"/>
</dbReference>
<organism evidence="2 3">
    <name type="scientific">Asanoa siamensis</name>
    <dbReference type="NCBI Taxonomy" id="926357"/>
    <lineage>
        <taxon>Bacteria</taxon>
        <taxon>Bacillati</taxon>
        <taxon>Actinomycetota</taxon>
        <taxon>Actinomycetes</taxon>
        <taxon>Micromonosporales</taxon>
        <taxon>Micromonosporaceae</taxon>
        <taxon>Asanoa</taxon>
    </lineage>
</organism>
<keyword evidence="3" id="KW-1185">Reference proteome</keyword>
<gene>
    <name evidence="2" type="ORF">Asi02nite_27370</name>
</gene>
<reference evidence="2 3" key="1">
    <citation type="submission" date="2021-01" db="EMBL/GenBank/DDBJ databases">
        <title>Whole genome shotgun sequence of Asanoa siamensis NBRC 107932.</title>
        <authorList>
            <person name="Komaki H."/>
            <person name="Tamura T."/>
        </authorList>
    </citation>
    <scope>NUCLEOTIDE SEQUENCE [LARGE SCALE GENOMIC DNA]</scope>
    <source>
        <strain evidence="2 3">NBRC 107932</strain>
    </source>
</reference>
<dbReference type="SUPFAM" id="SSF51905">
    <property type="entry name" value="FAD/NAD(P)-binding domain"/>
    <property type="match status" value="1"/>
</dbReference>
<dbReference type="EMBL" id="BONE01000019">
    <property type="protein sequence ID" value="GIF73219.1"/>
    <property type="molecule type" value="Genomic_DNA"/>
</dbReference>
<dbReference type="PANTHER" id="PTHR46865">
    <property type="entry name" value="OXIDOREDUCTASE-RELATED"/>
    <property type="match status" value="1"/>
</dbReference>
<protein>
    <submittedName>
        <fullName evidence="2">FAD-dependent oxidoreductase</fullName>
    </submittedName>
</protein>
<comment type="caution">
    <text evidence="2">The sequence shown here is derived from an EMBL/GenBank/DDBJ whole genome shotgun (WGS) entry which is preliminary data.</text>
</comment>
<dbReference type="RefSeq" id="WP_203713042.1">
    <property type="nucleotide sequence ID" value="NZ_BONE01000019.1"/>
</dbReference>
<dbReference type="InterPro" id="IPR036188">
    <property type="entry name" value="FAD/NAD-bd_sf"/>
</dbReference>
<evidence type="ECO:0000313" key="3">
    <source>
        <dbReference type="Proteomes" id="UP000604117"/>
    </source>
</evidence>
<proteinExistence type="predicted"/>
<dbReference type="PANTHER" id="PTHR46865:SF2">
    <property type="entry name" value="MONOOXYGENASE"/>
    <property type="match status" value="1"/>
</dbReference>
<dbReference type="InterPro" id="IPR051704">
    <property type="entry name" value="FAD_aromatic-hydroxylase"/>
</dbReference>
<feature type="domain" description="FAD-binding" evidence="1">
    <location>
        <begin position="2"/>
        <end position="320"/>
    </location>
</feature>
<sequence>MNVLISGAGIGGLALAHWLGRHGIDATVVERAPALRSGGQAIDIRGAARTVVDRMGILDAIRAKHTGTHGIMYVDRRGAPVARMAGEDFGDSGGVVAEIEILRGDLVRILHEAAPAATYLFDDHITALRDGPDGVTATFNHASPRTFDVVVGADGLRSGVRRLAFGGDRQTVRDLGMYTSFFAAHTSLDLDGWEMMYNLPAGNGVGGRVLLLYPVGRTGEVRAMFSWFSPALGHDRRDTTAQKALVADVFAGAGWEIPHLIEQMWPADDFYFTRSGATNLDRWSHGRITLLGDAAFAGSLGMGTSMALVGAYTLAGELASTPDPVAAFSRYEAGMRDYVTRNLKRPPGGDRGFAPGSRAGIWFRNQVIRTMTKLPGKSAMTGNLQAAANAITLKDYPTTRDPLAIPNPR</sequence>
<evidence type="ECO:0000259" key="1">
    <source>
        <dbReference type="Pfam" id="PF01494"/>
    </source>
</evidence>
<dbReference type="Gene3D" id="3.50.50.60">
    <property type="entry name" value="FAD/NAD(P)-binding domain"/>
    <property type="match status" value="1"/>
</dbReference>
<dbReference type="Pfam" id="PF01494">
    <property type="entry name" value="FAD_binding_3"/>
    <property type="match status" value="1"/>
</dbReference>
<evidence type="ECO:0000313" key="2">
    <source>
        <dbReference type="EMBL" id="GIF73219.1"/>
    </source>
</evidence>
<name>A0ABQ4CPL2_9ACTN</name>
<dbReference type="PRINTS" id="PR00420">
    <property type="entry name" value="RNGMNOXGNASE"/>
</dbReference>
<accession>A0ABQ4CPL2</accession>
<dbReference type="Proteomes" id="UP000604117">
    <property type="component" value="Unassembled WGS sequence"/>
</dbReference>
<dbReference type="Gene3D" id="3.30.9.10">
    <property type="entry name" value="D-Amino Acid Oxidase, subunit A, domain 2"/>
    <property type="match status" value="1"/>
</dbReference>